<keyword evidence="2" id="KW-1003">Cell membrane</keyword>
<feature type="transmembrane region" description="Helical" evidence="6">
    <location>
        <begin position="37"/>
        <end position="58"/>
    </location>
</feature>
<dbReference type="InterPro" id="IPR050833">
    <property type="entry name" value="Poly_Biosynth_Transport"/>
</dbReference>
<feature type="transmembrane region" description="Helical" evidence="6">
    <location>
        <begin position="79"/>
        <end position="106"/>
    </location>
</feature>
<evidence type="ECO:0000313" key="7">
    <source>
        <dbReference type="EMBL" id="GGA34071.1"/>
    </source>
</evidence>
<evidence type="ECO:0008006" key="9">
    <source>
        <dbReference type="Google" id="ProtNLM"/>
    </source>
</evidence>
<dbReference type="PANTHER" id="PTHR30250">
    <property type="entry name" value="PST FAMILY PREDICTED COLANIC ACID TRANSPORTER"/>
    <property type="match status" value="1"/>
</dbReference>
<feature type="transmembrane region" description="Helical" evidence="6">
    <location>
        <begin position="366"/>
        <end position="387"/>
    </location>
</feature>
<evidence type="ECO:0000256" key="1">
    <source>
        <dbReference type="ARBA" id="ARBA00004651"/>
    </source>
</evidence>
<comment type="subcellular location">
    <subcellularLocation>
        <location evidence="1">Cell membrane</location>
        <topology evidence="1">Multi-pass membrane protein</topology>
    </subcellularLocation>
</comment>
<dbReference type="EMBL" id="BMDW01000001">
    <property type="protein sequence ID" value="GGA34071.1"/>
    <property type="molecule type" value="Genomic_DNA"/>
</dbReference>
<evidence type="ECO:0000313" key="8">
    <source>
        <dbReference type="Proteomes" id="UP000618591"/>
    </source>
</evidence>
<feature type="transmembrane region" description="Helical" evidence="6">
    <location>
        <begin position="150"/>
        <end position="175"/>
    </location>
</feature>
<proteinExistence type="predicted"/>
<reference evidence="8" key="1">
    <citation type="journal article" date="2019" name="Int. J. Syst. Evol. Microbiol.">
        <title>The Global Catalogue of Microorganisms (GCM) 10K type strain sequencing project: providing services to taxonomists for standard genome sequencing and annotation.</title>
        <authorList>
            <consortium name="The Broad Institute Genomics Platform"/>
            <consortium name="The Broad Institute Genome Sequencing Center for Infectious Disease"/>
            <person name="Wu L."/>
            <person name="Ma J."/>
        </authorList>
    </citation>
    <scope>NUCLEOTIDE SEQUENCE [LARGE SCALE GENOMIC DNA]</scope>
    <source>
        <strain evidence="8">CGMCC 1.10106</strain>
    </source>
</reference>
<name>A0ABQ1FYQ3_9SPHN</name>
<feature type="transmembrane region" description="Helical" evidence="6">
    <location>
        <begin position="446"/>
        <end position="464"/>
    </location>
</feature>
<feature type="transmembrane region" description="Helical" evidence="6">
    <location>
        <begin position="422"/>
        <end position="440"/>
    </location>
</feature>
<feature type="transmembrane region" description="Helical" evidence="6">
    <location>
        <begin position="393"/>
        <end position="410"/>
    </location>
</feature>
<organism evidence="7 8">
    <name type="scientific">Sphingomonas psychrolutea</name>
    <dbReference type="NCBI Taxonomy" id="1259676"/>
    <lineage>
        <taxon>Bacteria</taxon>
        <taxon>Pseudomonadati</taxon>
        <taxon>Pseudomonadota</taxon>
        <taxon>Alphaproteobacteria</taxon>
        <taxon>Sphingomonadales</taxon>
        <taxon>Sphingomonadaceae</taxon>
        <taxon>Sphingomonas</taxon>
    </lineage>
</organism>
<evidence type="ECO:0000256" key="6">
    <source>
        <dbReference type="SAM" id="Phobius"/>
    </source>
</evidence>
<dbReference type="Proteomes" id="UP000618591">
    <property type="component" value="Unassembled WGS sequence"/>
</dbReference>
<feature type="transmembrane region" description="Helical" evidence="6">
    <location>
        <begin position="118"/>
        <end position="138"/>
    </location>
</feature>
<keyword evidence="5 6" id="KW-0472">Membrane</keyword>
<evidence type="ECO:0000256" key="2">
    <source>
        <dbReference type="ARBA" id="ARBA00022475"/>
    </source>
</evidence>
<evidence type="ECO:0000256" key="3">
    <source>
        <dbReference type="ARBA" id="ARBA00022692"/>
    </source>
</evidence>
<accession>A0ABQ1FYQ3</accession>
<feature type="transmembrane region" description="Helical" evidence="6">
    <location>
        <begin position="181"/>
        <end position="203"/>
    </location>
</feature>
<dbReference type="Pfam" id="PF13440">
    <property type="entry name" value="Polysacc_synt_3"/>
    <property type="match status" value="1"/>
</dbReference>
<gene>
    <name evidence="7" type="ORF">GCM10011395_00460</name>
</gene>
<protein>
    <recommendedName>
        <fullName evidence="9">Polysaccharide biosynthesis protein C-terminal domain-containing protein</fullName>
    </recommendedName>
</protein>
<dbReference type="RefSeq" id="WP_188444766.1">
    <property type="nucleotide sequence ID" value="NZ_BMDW01000001.1"/>
</dbReference>
<keyword evidence="4 6" id="KW-1133">Transmembrane helix</keyword>
<comment type="caution">
    <text evidence="7">The sequence shown here is derived from an EMBL/GenBank/DDBJ whole genome shotgun (WGS) entry which is preliminary data.</text>
</comment>
<sequence length="488" mass="52095">MSAGRSFWISLGGNLLGLLLFALLTPVYLRAIGPERYGIVAVILSLSMYISTFNFGMGPALTYHIAGTLNGKIAAQSDAYWSAMALSAPLGLIASVLIFGLLPIGLANVMHLSASARIELRGAITPLVGIGLCTILTANIRGTWNGRRAFLTLAGFSSIETAFTILLPVVTALYVSNEISALLYATFAARISLLAGGMALCSARMFNYRLPRVSLTQLRLMTRYGSWVTLGTFVETIVSSADRLILGTLGGAVQIPVYSIPLSITSRAMIIPLNLLSTMFPNMVGADEDAGKALLSKITRFILLLTPGYVVVIALASPLLRYWISVDFSEQASLCMEFLAAALWIEGVSAIYFYQLNARGDARANFLIALGIVLPYLGMLALGTWLAGASGVAAAYLARNILILLARLWLAKIRGADLRIVAANAMPVAAALLFAAHGWAAFTTPSIVLGVAVMVLSIGVSLWTRPDELSQIASRIWTGRSRIVGKTR</sequence>
<feature type="transmembrane region" description="Helical" evidence="6">
    <location>
        <begin position="336"/>
        <end position="354"/>
    </location>
</feature>
<keyword evidence="8" id="KW-1185">Reference proteome</keyword>
<feature type="transmembrane region" description="Helical" evidence="6">
    <location>
        <begin position="301"/>
        <end position="324"/>
    </location>
</feature>
<evidence type="ECO:0000256" key="4">
    <source>
        <dbReference type="ARBA" id="ARBA00022989"/>
    </source>
</evidence>
<evidence type="ECO:0000256" key="5">
    <source>
        <dbReference type="ARBA" id="ARBA00023136"/>
    </source>
</evidence>
<keyword evidence="3 6" id="KW-0812">Transmembrane</keyword>
<dbReference type="PANTHER" id="PTHR30250:SF26">
    <property type="entry name" value="PSMA PROTEIN"/>
    <property type="match status" value="1"/>
</dbReference>
<feature type="transmembrane region" description="Helical" evidence="6">
    <location>
        <begin position="7"/>
        <end position="31"/>
    </location>
</feature>